<keyword evidence="7" id="KW-0969">Cilium</keyword>
<feature type="domain" description="Flagellin C-terminal" evidence="6">
    <location>
        <begin position="190"/>
        <end position="274"/>
    </location>
</feature>
<dbReference type="Pfam" id="PF00669">
    <property type="entry name" value="Flagellin_N"/>
    <property type="match status" value="1"/>
</dbReference>
<dbReference type="Pfam" id="PF00700">
    <property type="entry name" value="Flagellin_C"/>
    <property type="match status" value="1"/>
</dbReference>
<dbReference type="AlphaFoldDB" id="A0A1V4IWT3"/>
<dbReference type="EMBL" id="MZGT01000012">
    <property type="protein sequence ID" value="OPJ64508.1"/>
    <property type="molecule type" value="Genomic_DNA"/>
</dbReference>
<comment type="caution">
    <text evidence="7">The sequence shown here is derived from an EMBL/GenBank/DDBJ whole genome shotgun (WGS) entry which is preliminary data.</text>
</comment>
<comment type="similarity">
    <text evidence="1 4">Belongs to the bacterial flagellin family.</text>
</comment>
<name>A0A1V4IWT3_9CLOT</name>
<gene>
    <name evidence="7" type="primary">hag_1</name>
    <name evidence="7" type="ORF">CLCHR_11550</name>
</gene>
<dbReference type="RefSeq" id="WP_079438740.1">
    <property type="nucleotide sequence ID" value="NZ_MZGT01000012.1"/>
</dbReference>
<dbReference type="InterPro" id="IPR046358">
    <property type="entry name" value="Flagellin_C"/>
</dbReference>
<evidence type="ECO:0000259" key="5">
    <source>
        <dbReference type="Pfam" id="PF00669"/>
    </source>
</evidence>
<dbReference type="Proteomes" id="UP000191056">
    <property type="component" value="Unassembled WGS sequence"/>
</dbReference>
<comment type="function">
    <text evidence="4">Flagellin is the subunit protein which polymerizes to form the filaments of bacterial flagella.</text>
</comment>
<dbReference type="OrthoDB" id="9796789at2"/>
<dbReference type="STRING" id="225345.CLCHR_11550"/>
<comment type="subcellular location">
    <subcellularLocation>
        <location evidence="4">Secreted</location>
    </subcellularLocation>
    <subcellularLocation>
        <location evidence="4">Bacterial flagellum</location>
    </subcellularLocation>
</comment>
<dbReference type="GO" id="GO:0005198">
    <property type="term" value="F:structural molecule activity"/>
    <property type="evidence" value="ECO:0007669"/>
    <property type="project" value="UniProtKB-UniRule"/>
</dbReference>
<dbReference type="InterPro" id="IPR001029">
    <property type="entry name" value="Flagellin_N"/>
</dbReference>
<dbReference type="InterPro" id="IPR042187">
    <property type="entry name" value="Flagellin_C_sub2"/>
</dbReference>
<organism evidence="7 8">
    <name type="scientific">Clostridium chromiireducens</name>
    <dbReference type="NCBI Taxonomy" id="225345"/>
    <lineage>
        <taxon>Bacteria</taxon>
        <taxon>Bacillati</taxon>
        <taxon>Bacillota</taxon>
        <taxon>Clostridia</taxon>
        <taxon>Eubacteriales</taxon>
        <taxon>Clostridiaceae</taxon>
        <taxon>Clostridium</taxon>
    </lineage>
</organism>
<protein>
    <recommendedName>
        <fullName evidence="2 4">Flagellin</fullName>
    </recommendedName>
</protein>
<evidence type="ECO:0000259" key="6">
    <source>
        <dbReference type="Pfam" id="PF00700"/>
    </source>
</evidence>
<evidence type="ECO:0000313" key="7">
    <source>
        <dbReference type="EMBL" id="OPJ64508.1"/>
    </source>
</evidence>
<evidence type="ECO:0000313" key="8">
    <source>
        <dbReference type="Proteomes" id="UP000191056"/>
    </source>
</evidence>
<keyword evidence="4" id="KW-0964">Secreted</keyword>
<proteinExistence type="inferred from homology"/>
<keyword evidence="8" id="KW-1185">Reference proteome</keyword>
<dbReference type="PANTHER" id="PTHR42792">
    <property type="entry name" value="FLAGELLIN"/>
    <property type="match status" value="1"/>
</dbReference>
<evidence type="ECO:0000256" key="2">
    <source>
        <dbReference type="ARBA" id="ARBA00020110"/>
    </source>
</evidence>
<keyword evidence="3 4" id="KW-0975">Bacterial flagellum</keyword>
<dbReference type="SUPFAM" id="SSF64518">
    <property type="entry name" value="Phase 1 flagellin"/>
    <property type="match status" value="1"/>
</dbReference>
<dbReference type="PRINTS" id="PR00207">
    <property type="entry name" value="FLAGELLIN"/>
</dbReference>
<dbReference type="GO" id="GO:0005576">
    <property type="term" value="C:extracellular region"/>
    <property type="evidence" value="ECO:0007669"/>
    <property type="project" value="UniProtKB-SubCell"/>
</dbReference>
<sequence length="278" mass="30370">MRLTHNMFSLSIYKTYKNRIEDNAKALNNISTGSKLSSAKDNPNNIGKNETLKIQVLTNDAASKNIQDTNSMIQTFDGSLQEINDSLNRMRELAVSAGSSALTAEDKKIIQSEIDNVKSNINELANNTEFNGIKLSVSSTTSLNLEPTKIIKSGIGNMDDESIDIPFFDVSASNLGISELDINNVDASVGAIDIATQMVSRVRSKYGSIQNRLESTADYLSNKDINIQITQSRIGDADIAEEMMNYSKSQLLVNSSIGLMAQSNNFPKDCLNILGNVK</sequence>
<dbReference type="Gene3D" id="1.20.1330.10">
    <property type="entry name" value="f41 fragment of flagellin, N-terminal domain"/>
    <property type="match status" value="1"/>
</dbReference>
<evidence type="ECO:0000256" key="3">
    <source>
        <dbReference type="ARBA" id="ARBA00023143"/>
    </source>
</evidence>
<dbReference type="Gene3D" id="6.10.10.10">
    <property type="entry name" value="Flagellar export chaperone, C-terminal domain"/>
    <property type="match status" value="1"/>
</dbReference>
<dbReference type="InterPro" id="IPR001492">
    <property type="entry name" value="Flagellin"/>
</dbReference>
<accession>A0A1V4IWT3</accession>
<evidence type="ECO:0000256" key="4">
    <source>
        <dbReference type="RuleBase" id="RU362073"/>
    </source>
</evidence>
<dbReference type="GO" id="GO:0009288">
    <property type="term" value="C:bacterial-type flagellum"/>
    <property type="evidence" value="ECO:0007669"/>
    <property type="project" value="UniProtKB-SubCell"/>
</dbReference>
<keyword evidence="7" id="KW-0966">Cell projection</keyword>
<reference evidence="7 8" key="1">
    <citation type="submission" date="2017-03" db="EMBL/GenBank/DDBJ databases">
        <title>Genome sequence of Clostridium chromiireducens DSM 23318.</title>
        <authorList>
            <person name="Poehlein A."/>
            <person name="Daniel R."/>
        </authorList>
    </citation>
    <scope>NUCLEOTIDE SEQUENCE [LARGE SCALE GENOMIC DNA]</scope>
    <source>
        <strain evidence="7 8">DSM 23318</strain>
    </source>
</reference>
<keyword evidence="7" id="KW-0282">Flagellum</keyword>
<evidence type="ECO:0000256" key="1">
    <source>
        <dbReference type="ARBA" id="ARBA00005709"/>
    </source>
</evidence>
<feature type="domain" description="Flagellin N-terminal" evidence="5">
    <location>
        <begin position="5"/>
        <end position="135"/>
    </location>
</feature>
<dbReference type="PANTHER" id="PTHR42792:SF2">
    <property type="entry name" value="FLAGELLIN"/>
    <property type="match status" value="1"/>
</dbReference>